<protein>
    <submittedName>
        <fullName evidence="3">SnoaL-like domain-containing protein</fullName>
    </submittedName>
</protein>
<feature type="region of interest" description="Disordered" evidence="1">
    <location>
        <begin position="154"/>
        <end position="183"/>
    </location>
</feature>
<accession>A0A0S4QQQ5</accession>
<dbReference type="InterPro" id="IPR032710">
    <property type="entry name" value="NTF2-like_dom_sf"/>
</dbReference>
<proteinExistence type="predicted"/>
<dbReference type="Gene3D" id="3.10.450.50">
    <property type="match status" value="1"/>
</dbReference>
<organism evidence="3 4">
    <name type="scientific">Parafrankia irregularis</name>
    <dbReference type="NCBI Taxonomy" id="795642"/>
    <lineage>
        <taxon>Bacteria</taxon>
        <taxon>Bacillati</taxon>
        <taxon>Actinomycetota</taxon>
        <taxon>Actinomycetes</taxon>
        <taxon>Frankiales</taxon>
        <taxon>Frankiaceae</taxon>
        <taxon>Parafrankia</taxon>
    </lineage>
</organism>
<evidence type="ECO:0000259" key="2">
    <source>
        <dbReference type="Pfam" id="PF13577"/>
    </source>
</evidence>
<sequence length="183" mass="19488">MSGLAGEGAELARLRATVAGLATRLGMLEDQVAISQVIARYGPAVDSGSAAAAAALWADDGVFEVPPYAVWTGHAQIAGMVDGAGHQELIANGCGHVLTAPLVSVDGDEARAWNYAMNIRWDAGQDRFWVARVSANLWHLRRGPAGWQVTHRTNRSLDGTEEARALFRPSTDSGASARPREDR</sequence>
<name>A0A0S4QQQ5_9ACTN</name>
<evidence type="ECO:0000313" key="4">
    <source>
        <dbReference type="Proteomes" id="UP000198802"/>
    </source>
</evidence>
<dbReference type="Pfam" id="PF13577">
    <property type="entry name" value="SnoaL_4"/>
    <property type="match status" value="1"/>
</dbReference>
<dbReference type="EMBL" id="FAOZ01000012">
    <property type="protein sequence ID" value="CUU57422.1"/>
    <property type="molecule type" value="Genomic_DNA"/>
</dbReference>
<dbReference type="SUPFAM" id="SSF54427">
    <property type="entry name" value="NTF2-like"/>
    <property type="match status" value="1"/>
</dbReference>
<evidence type="ECO:0000256" key="1">
    <source>
        <dbReference type="SAM" id="MobiDB-lite"/>
    </source>
</evidence>
<evidence type="ECO:0000313" key="3">
    <source>
        <dbReference type="EMBL" id="CUU57422.1"/>
    </source>
</evidence>
<dbReference type="AlphaFoldDB" id="A0A0S4QQQ5"/>
<dbReference type="CDD" id="cd00531">
    <property type="entry name" value="NTF2_like"/>
    <property type="match status" value="1"/>
</dbReference>
<gene>
    <name evidence="3" type="ORF">Ga0074812_11282</name>
</gene>
<dbReference type="RefSeq" id="WP_242666321.1">
    <property type="nucleotide sequence ID" value="NZ_FAOZ01000012.1"/>
</dbReference>
<dbReference type="InterPro" id="IPR037401">
    <property type="entry name" value="SnoaL-like"/>
</dbReference>
<keyword evidence="4" id="KW-1185">Reference proteome</keyword>
<dbReference type="Proteomes" id="UP000198802">
    <property type="component" value="Unassembled WGS sequence"/>
</dbReference>
<reference evidence="4" key="1">
    <citation type="submission" date="2015-11" db="EMBL/GenBank/DDBJ databases">
        <authorList>
            <person name="Varghese N."/>
        </authorList>
    </citation>
    <scope>NUCLEOTIDE SEQUENCE [LARGE SCALE GENOMIC DNA]</scope>
    <source>
        <strain evidence="4">DSM 45899</strain>
    </source>
</reference>
<feature type="domain" description="SnoaL-like" evidence="2">
    <location>
        <begin position="28"/>
        <end position="153"/>
    </location>
</feature>